<dbReference type="EMBL" id="UIDG01000652">
    <property type="protein sequence ID" value="SUS08930.1"/>
    <property type="molecule type" value="Genomic_DNA"/>
</dbReference>
<protein>
    <submittedName>
        <fullName evidence="1">Uncharacterized protein</fullName>
    </submittedName>
</protein>
<dbReference type="AlphaFoldDB" id="A0A380TKF3"/>
<accession>A0A380TKF3</accession>
<organism evidence="1">
    <name type="scientific">metagenome</name>
    <dbReference type="NCBI Taxonomy" id="256318"/>
    <lineage>
        <taxon>unclassified sequences</taxon>
        <taxon>metagenomes</taxon>
    </lineage>
</organism>
<evidence type="ECO:0000313" key="1">
    <source>
        <dbReference type="EMBL" id="SUS08930.1"/>
    </source>
</evidence>
<name>A0A380TKF3_9ZZZZ</name>
<proteinExistence type="predicted"/>
<reference evidence="1" key="1">
    <citation type="submission" date="2018-07" db="EMBL/GenBank/DDBJ databases">
        <authorList>
            <person name="Quirk P.G."/>
            <person name="Krulwich T.A."/>
        </authorList>
    </citation>
    <scope>NUCLEOTIDE SEQUENCE</scope>
</reference>
<gene>
    <name evidence="1" type="ORF">DF3PB_960007</name>
</gene>
<sequence>MNESGRMSADFAGEIAEQWLSAACSVTEWYLGLFDPRPDLSIPARSVTLLYKWWW</sequence>